<dbReference type="EMBL" id="MLJW01000068">
    <property type="protein sequence ID" value="OIR03144.1"/>
    <property type="molecule type" value="Genomic_DNA"/>
</dbReference>
<evidence type="ECO:0000256" key="3">
    <source>
        <dbReference type="ARBA" id="ARBA00022989"/>
    </source>
</evidence>
<organism evidence="7">
    <name type="scientific">mine drainage metagenome</name>
    <dbReference type="NCBI Taxonomy" id="410659"/>
    <lineage>
        <taxon>unclassified sequences</taxon>
        <taxon>metagenomes</taxon>
        <taxon>ecological metagenomes</taxon>
    </lineage>
</organism>
<feature type="domain" description="O-antigen ligase-related" evidence="6">
    <location>
        <begin position="241"/>
        <end position="380"/>
    </location>
</feature>
<feature type="transmembrane region" description="Helical" evidence="5">
    <location>
        <begin position="279"/>
        <end position="298"/>
    </location>
</feature>
<dbReference type="PANTHER" id="PTHR37422">
    <property type="entry name" value="TEICHURONIC ACID BIOSYNTHESIS PROTEIN TUAE"/>
    <property type="match status" value="1"/>
</dbReference>
<dbReference type="PANTHER" id="PTHR37422:SF13">
    <property type="entry name" value="LIPOPOLYSACCHARIDE BIOSYNTHESIS PROTEIN PA4999-RELATED"/>
    <property type="match status" value="1"/>
</dbReference>
<evidence type="ECO:0000313" key="7">
    <source>
        <dbReference type="EMBL" id="OIR03144.1"/>
    </source>
</evidence>
<feature type="transmembrane region" description="Helical" evidence="5">
    <location>
        <begin position="39"/>
        <end position="60"/>
    </location>
</feature>
<evidence type="ECO:0000256" key="4">
    <source>
        <dbReference type="ARBA" id="ARBA00023136"/>
    </source>
</evidence>
<keyword evidence="7" id="KW-0436">Ligase</keyword>
<name>A0A1J5SGH3_9ZZZZ</name>
<reference evidence="7" key="1">
    <citation type="submission" date="2016-10" db="EMBL/GenBank/DDBJ databases">
        <title>Sequence of Gallionella enrichment culture.</title>
        <authorList>
            <person name="Poehlein A."/>
            <person name="Muehling M."/>
            <person name="Daniel R."/>
        </authorList>
    </citation>
    <scope>NUCLEOTIDE SEQUENCE</scope>
</reference>
<feature type="transmembrane region" description="Helical" evidence="5">
    <location>
        <begin position="6"/>
        <end position="27"/>
    </location>
</feature>
<comment type="caution">
    <text evidence="7">The sequence shown here is derived from an EMBL/GenBank/DDBJ whole genome shotgun (WGS) entry which is preliminary data.</text>
</comment>
<proteinExistence type="predicted"/>
<gene>
    <name evidence="7" type="ORF">GALL_146630</name>
</gene>
<evidence type="ECO:0000259" key="6">
    <source>
        <dbReference type="Pfam" id="PF04932"/>
    </source>
</evidence>
<dbReference type="InterPro" id="IPR051533">
    <property type="entry name" value="WaaL-like"/>
</dbReference>
<evidence type="ECO:0000256" key="5">
    <source>
        <dbReference type="SAM" id="Phobius"/>
    </source>
</evidence>
<evidence type="ECO:0000256" key="2">
    <source>
        <dbReference type="ARBA" id="ARBA00022692"/>
    </source>
</evidence>
<dbReference type="GO" id="GO:0016874">
    <property type="term" value="F:ligase activity"/>
    <property type="evidence" value="ECO:0007669"/>
    <property type="project" value="UniProtKB-KW"/>
</dbReference>
<keyword evidence="4 5" id="KW-0472">Membrane</keyword>
<keyword evidence="2 5" id="KW-0812">Transmembrane</keyword>
<feature type="transmembrane region" description="Helical" evidence="5">
    <location>
        <begin position="66"/>
        <end position="84"/>
    </location>
</feature>
<dbReference type="AlphaFoldDB" id="A0A1J5SGH3"/>
<sequence>MWFAITFAAFFAMNFWMFLAIAIPMLIYANRQEPNPPALYFSILFALPVAFFLISGMGLINYLFNLSYARLLALLILFPAYLSLRKQNDTPSFGRTGPDKALAAFLALVVILSLRESSLSDSMRQTFYLFIDIFLPYVVVSRSLKDMQTFRDALLSILLAIMFLALVAIFESPRHWLLYSSLTQSLELNGAMTGYLGRDSMLRAIATAGQPIALGYLMVVGIGLYLFLQQSIQQKFARRLGMALLIAGLIAPLSRGPWVGFVALLVVFIATGRNPSRRLFTLVMVAIFSLPLISILPGGEKAINLLPFIGSTEKGNVDYRSNLLTNSWIVIQRNPWFGSTNFLDTPEMEAMRQGQHIIDIVNSYIEIALENGLVGLGLFISFFALTLLGIFRAMRSIPDRGSEEYLLGRVLLATLLSILVIIFTVSSITVVPIVYWPFAGLGVAYAQMVRNNSKQQGSTFKRHT</sequence>
<feature type="transmembrane region" description="Helical" evidence="5">
    <location>
        <begin position="208"/>
        <end position="228"/>
    </location>
</feature>
<protein>
    <submittedName>
        <fullName evidence="7">O-antigen ligase</fullName>
    </submittedName>
</protein>
<feature type="transmembrane region" description="Helical" evidence="5">
    <location>
        <begin position="406"/>
        <end position="428"/>
    </location>
</feature>
<feature type="transmembrane region" description="Helical" evidence="5">
    <location>
        <begin position="126"/>
        <end position="144"/>
    </location>
</feature>
<feature type="transmembrane region" description="Helical" evidence="5">
    <location>
        <begin position="153"/>
        <end position="170"/>
    </location>
</feature>
<accession>A0A1J5SGH3</accession>
<dbReference type="Pfam" id="PF04932">
    <property type="entry name" value="Wzy_C"/>
    <property type="match status" value="1"/>
</dbReference>
<feature type="transmembrane region" description="Helical" evidence="5">
    <location>
        <begin position="240"/>
        <end position="267"/>
    </location>
</feature>
<keyword evidence="3 5" id="KW-1133">Transmembrane helix</keyword>
<dbReference type="InterPro" id="IPR007016">
    <property type="entry name" value="O-antigen_ligase-rel_domated"/>
</dbReference>
<feature type="transmembrane region" description="Helical" evidence="5">
    <location>
        <begin position="373"/>
        <end position="394"/>
    </location>
</feature>
<evidence type="ECO:0000256" key="1">
    <source>
        <dbReference type="ARBA" id="ARBA00004141"/>
    </source>
</evidence>
<dbReference type="GO" id="GO:0016020">
    <property type="term" value="C:membrane"/>
    <property type="evidence" value="ECO:0007669"/>
    <property type="project" value="UniProtKB-SubCell"/>
</dbReference>
<comment type="subcellular location">
    <subcellularLocation>
        <location evidence="1">Membrane</location>
        <topology evidence="1">Multi-pass membrane protein</topology>
    </subcellularLocation>
</comment>